<accession>A0A812B3X4</accession>
<evidence type="ECO:0000256" key="2">
    <source>
        <dbReference type="ARBA" id="ARBA00007719"/>
    </source>
</evidence>
<comment type="function">
    <text evidence="6">Part of the dynactin complex that activates the molecular motor dynein for ultra-processive transport along microtubules.</text>
</comment>
<dbReference type="Gene3D" id="2.160.10.10">
    <property type="entry name" value="Hexapeptide repeat proteins"/>
    <property type="match status" value="1"/>
</dbReference>
<keyword evidence="8" id="KW-1185">Reference proteome</keyword>
<evidence type="ECO:0000256" key="4">
    <source>
        <dbReference type="ARBA" id="ARBA00022490"/>
    </source>
</evidence>
<gene>
    <name evidence="7" type="ORF">SPHA_8834</name>
</gene>
<reference evidence="7" key="1">
    <citation type="submission" date="2021-01" db="EMBL/GenBank/DDBJ databases">
        <authorList>
            <person name="Li R."/>
            <person name="Bekaert M."/>
        </authorList>
    </citation>
    <scope>NUCLEOTIDE SEQUENCE</scope>
    <source>
        <strain evidence="7">Farmed</strain>
    </source>
</reference>
<evidence type="ECO:0000256" key="5">
    <source>
        <dbReference type="ARBA" id="ARBA00023212"/>
    </source>
</evidence>
<evidence type="ECO:0000313" key="8">
    <source>
        <dbReference type="Proteomes" id="UP000597762"/>
    </source>
</evidence>
<dbReference type="InterPro" id="IPR011004">
    <property type="entry name" value="Trimer_LpxA-like_sf"/>
</dbReference>
<dbReference type="PANTHER" id="PTHR13072">
    <property type="entry name" value="DYNACTIN 6"/>
    <property type="match status" value="1"/>
</dbReference>
<comment type="caution">
    <text evidence="7">The sequence shown here is derived from an EMBL/GenBank/DDBJ whole genome shotgun (WGS) entry which is preliminary data.</text>
</comment>
<comment type="similarity">
    <text evidence="2">Belongs to the dynactin subunits 5/6 family. Dynactin subunit 6 subfamily.</text>
</comment>
<dbReference type="Proteomes" id="UP000597762">
    <property type="component" value="Unassembled WGS sequence"/>
</dbReference>
<dbReference type="GO" id="GO:0005869">
    <property type="term" value="C:dynactin complex"/>
    <property type="evidence" value="ECO:0007669"/>
    <property type="project" value="InterPro"/>
</dbReference>
<keyword evidence="4" id="KW-0963">Cytoplasm</keyword>
<keyword evidence="5" id="KW-0206">Cytoskeleton</keyword>
<sequence>MAIVCKECDLIGDISIGSRTIIHPRAKIIAEAGPIIIGENNLIEEGVQIINRFPEGSPTDNQIPVMIIGNNNVFEVGSYVESLKIGDFNVVEVKASVGRQTELSSGCIVGAKCHLSTNECLEENTVIYGEECRRRVQQEHPFPQTLQLDFLSKLLPSFHHIRKPTKGVMTALKTVLLLLLLSKMLGLCHLC</sequence>
<dbReference type="SUPFAM" id="SSF51161">
    <property type="entry name" value="Trimeric LpxA-like enzymes"/>
    <property type="match status" value="1"/>
</dbReference>
<organism evidence="7 8">
    <name type="scientific">Acanthosepion pharaonis</name>
    <name type="common">Pharaoh cuttlefish</name>
    <name type="synonym">Sepia pharaonis</name>
    <dbReference type="NCBI Taxonomy" id="158019"/>
    <lineage>
        <taxon>Eukaryota</taxon>
        <taxon>Metazoa</taxon>
        <taxon>Spiralia</taxon>
        <taxon>Lophotrochozoa</taxon>
        <taxon>Mollusca</taxon>
        <taxon>Cephalopoda</taxon>
        <taxon>Coleoidea</taxon>
        <taxon>Decapodiformes</taxon>
        <taxon>Sepiida</taxon>
        <taxon>Sepiina</taxon>
        <taxon>Sepiidae</taxon>
        <taxon>Acanthosepion</taxon>
    </lineage>
</organism>
<dbReference type="PANTHER" id="PTHR13072:SF0">
    <property type="entry name" value="DYNACTIN SUBUNIT 6"/>
    <property type="match status" value="1"/>
</dbReference>
<protein>
    <recommendedName>
        <fullName evidence="3">Dynactin subunit 6</fullName>
    </recommendedName>
</protein>
<dbReference type="CDD" id="cd04646">
    <property type="entry name" value="LbH_Dynactin_6"/>
    <property type="match status" value="1"/>
</dbReference>
<dbReference type="OrthoDB" id="2355at2759"/>
<evidence type="ECO:0000256" key="6">
    <source>
        <dbReference type="ARBA" id="ARBA00034687"/>
    </source>
</evidence>
<dbReference type="AlphaFoldDB" id="A0A812B3X4"/>
<dbReference type="EMBL" id="CAHIKZ030000286">
    <property type="protein sequence ID" value="CAE1166291.1"/>
    <property type="molecule type" value="Genomic_DNA"/>
</dbReference>
<name>A0A812B3X4_ACAPH</name>
<proteinExistence type="inferred from homology"/>
<evidence type="ECO:0000256" key="3">
    <source>
        <dbReference type="ARBA" id="ARBA00016573"/>
    </source>
</evidence>
<dbReference type="InterPro" id="IPR027777">
    <property type="entry name" value="DCTN6"/>
</dbReference>
<evidence type="ECO:0000313" key="7">
    <source>
        <dbReference type="EMBL" id="CAE1166291.1"/>
    </source>
</evidence>
<comment type="subcellular location">
    <subcellularLocation>
        <location evidence="1">Cytoplasm</location>
        <location evidence="1">Cytoskeleton</location>
    </subcellularLocation>
</comment>
<dbReference type="GO" id="GO:0070840">
    <property type="term" value="F:dynein complex binding"/>
    <property type="evidence" value="ECO:0007669"/>
    <property type="project" value="TreeGrafter"/>
</dbReference>
<evidence type="ECO:0000256" key="1">
    <source>
        <dbReference type="ARBA" id="ARBA00004245"/>
    </source>
</evidence>
<dbReference type="GO" id="GO:0007052">
    <property type="term" value="P:mitotic spindle organization"/>
    <property type="evidence" value="ECO:0007669"/>
    <property type="project" value="TreeGrafter"/>
</dbReference>